<name>A0AA45WNW1_9AQUI</name>
<feature type="transmembrane region" description="Helical" evidence="1">
    <location>
        <begin position="43"/>
        <end position="68"/>
    </location>
</feature>
<evidence type="ECO:0000256" key="1">
    <source>
        <dbReference type="SAM" id="Phobius"/>
    </source>
</evidence>
<keyword evidence="1" id="KW-1133">Transmembrane helix</keyword>
<dbReference type="AlphaFoldDB" id="A0AA45WNW1"/>
<organism evidence="2 3">
    <name type="scientific">Venenivibrio stagnispumantis</name>
    <dbReference type="NCBI Taxonomy" id="407998"/>
    <lineage>
        <taxon>Bacteria</taxon>
        <taxon>Pseudomonadati</taxon>
        <taxon>Aquificota</taxon>
        <taxon>Aquificia</taxon>
        <taxon>Aquificales</taxon>
        <taxon>Hydrogenothermaceae</taxon>
        <taxon>Venenivibrio</taxon>
    </lineage>
</organism>
<protein>
    <submittedName>
        <fullName evidence="2">Uncharacterized protein</fullName>
    </submittedName>
</protein>
<sequence>MIRLIGLILGKLIFLILGLIFYLLAFFGLFLGIGMAFEGGDFRLLIAGIIGFVMLTLWNIINIIWNIIKIDREEVPRYSNNNETFTDNMTDNYDISSNHRLSRIDDPCDITNPLNLCNTDNLCDITNPFNLCDTLSSSDTTSHIGTNNFD</sequence>
<evidence type="ECO:0000313" key="3">
    <source>
        <dbReference type="Proteomes" id="UP001157947"/>
    </source>
</evidence>
<feature type="transmembrane region" description="Helical" evidence="1">
    <location>
        <begin position="12"/>
        <end position="37"/>
    </location>
</feature>
<dbReference type="EMBL" id="FXTX01000019">
    <property type="protein sequence ID" value="SMP19303.1"/>
    <property type="molecule type" value="Genomic_DNA"/>
</dbReference>
<accession>A0AA45WNW1</accession>
<comment type="caution">
    <text evidence="2">The sequence shown here is derived from an EMBL/GenBank/DDBJ whole genome shotgun (WGS) entry which is preliminary data.</text>
</comment>
<keyword evidence="3" id="KW-1185">Reference proteome</keyword>
<evidence type="ECO:0000313" key="2">
    <source>
        <dbReference type="EMBL" id="SMP19303.1"/>
    </source>
</evidence>
<keyword evidence="1" id="KW-0812">Transmembrane</keyword>
<reference evidence="2" key="1">
    <citation type="submission" date="2017-05" db="EMBL/GenBank/DDBJ databases">
        <authorList>
            <person name="Varghese N."/>
            <person name="Submissions S."/>
        </authorList>
    </citation>
    <scope>NUCLEOTIDE SEQUENCE</scope>
    <source>
        <strain evidence="2">DSM 18763</strain>
    </source>
</reference>
<proteinExistence type="predicted"/>
<dbReference type="Proteomes" id="UP001157947">
    <property type="component" value="Unassembled WGS sequence"/>
</dbReference>
<keyword evidence="1" id="KW-0472">Membrane</keyword>
<dbReference type="RefSeq" id="WP_265134861.1">
    <property type="nucleotide sequence ID" value="NZ_FXTX01000019.1"/>
</dbReference>
<gene>
    <name evidence="2" type="ORF">SAMN06264868_11913</name>
</gene>